<dbReference type="GO" id="GO:0008124">
    <property type="term" value="F:4-alpha-hydroxytetrahydrobiopterin dehydratase activity"/>
    <property type="evidence" value="ECO:0007669"/>
    <property type="project" value="UniProtKB-EC"/>
</dbReference>
<dbReference type="Pfam" id="PF00355">
    <property type="entry name" value="Rieske"/>
    <property type="match status" value="1"/>
</dbReference>
<protein>
    <recommendedName>
        <fullName evidence="3">4a-hydroxytetrahydrobiopterin dehydratase</fullName>
        <ecNumber evidence="3">4.2.1.96</ecNumber>
    </recommendedName>
</protein>
<organism evidence="10 11">
    <name type="scientific">Physocladia obscura</name>
    <dbReference type="NCBI Taxonomy" id="109957"/>
    <lineage>
        <taxon>Eukaryota</taxon>
        <taxon>Fungi</taxon>
        <taxon>Fungi incertae sedis</taxon>
        <taxon>Chytridiomycota</taxon>
        <taxon>Chytridiomycota incertae sedis</taxon>
        <taxon>Chytridiomycetes</taxon>
        <taxon>Chytridiales</taxon>
        <taxon>Chytriomycetaceae</taxon>
        <taxon>Physocladia</taxon>
    </lineage>
</organism>
<dbReference type="InterPro" id="IPR036428">
    <property type="entry name" value="PCD_sf"/>
</dbReference>
<keyword evidence="11" id="KW-1185">Reference proteome</keyword>
<dbReference type="InterPro" id="IPR036922">
    <property type="entry name" value="Rieske_2Fe-2S_sf"/>
</dbReference>
<dbReference type="Gene3D" id="2.102.10.10">
    <property type="entry name" value="Rieske [2Fe-2S] iron-sulphur domain"/>
    <property type="match status" value="1"/>
</dbReference>
<dbReference type="Gene3D" id="3.30.1360.20">
    <property type="entry name" value="Transcriptional coactivator/pterin dehydratase"/>
    <property type="match status" value="1"/>
</dbReference>
<evidence type="ECO:0000313" key="11">
    <source>
        <dbReference type="Proteomes" id="UP001211907"/>
    </source>
</evidence>
<dbReference type="PROSITE" id="PS51296">
    <property type="entry name" value="RIESKE"/>
    <property type="match status" value="1"/>
</dbReference>
<comment type="catalytic activity">
    <reaction evidence="1">
        <text>(4aS,6R)-4a-hydroxy-L-erythro-5,6,7,8-tetrahydrobiopterin = (6R)-L-erythro-6,7-dihydrobiopterin + H2O</text>
        <dbReference type="Rhea" id="RHEA:11920"/>
        <dbReference type="ChEBI" id="CHEBI:15377"/>
        <dbReference type="ChEBI" id="CHEBI:15642"/>
        <dbReference type="ChEBI" id="CHEBI:43120"/>
        <dbReference type="EC" id="4.2.1.96"/>
    </reaction>
</comment>
<dbReference type="AlphaFoldDB" id="A0AAD5T6J2"/>
<reference evidence="10" key="1">
    <citation type="submission" date="2020-05" db="EMBL/GenBank/DDBJ databases">
        <title>Phylogenomic resolution of chytrid fungi.</title>
        <authorList>
            <person name="Stajich J.E."/>
            <person name="Amses K."/>
            <person name="Simmons R."/>
            <person name="Seto K."/>
            <person name="Myers J."/>
            <person name="Bonds A."/>
            <person name="Quandt C.A."/>
            <person name="Barry K."/>
            <person name="Liu P."/>
            <person name="Grigoriev I."/>
            <person name="Longcore J.E."/>
            <person name="James T.Y."/>
        </authorList>
    </citation>
    <scope>NUCLEOTIDE SEQUENCE</scope>
    <source>
        <strain evidence="10">JEL0513</strain>
    </source>
</reference>
<evidence type="ECO:0000256" key="8">
    <source>
        <dbReference type="ARBA" id="ARBA00023239"/>
    </source>
</evidence>
<dbReference type="GO" id="GO:0006729">
    <property type="term" value="P:tetrahydrobiopterin biosynthetic process"/>
    <property type="evidence" value="ECO:0007669"/>
    <property type="project" value="InterPro"/>
</dbReference>
<dbReference type="Pfam" id="PF01329">
    <property type="entry name" value="Pterin_4a"/>
    <property type="match status" value="1"/>
</dbReference>
<dbReference type="HAMAP" id="MF_00434">
    <property type="entry name" value="Pterin_4_alpha"/>
    <property type="match status" value="1"/>
</dbReference>
<keyword evidence="5" id="KW-0479">Metal-binding</keyword>
<evidence type="ECO:0000256" key="4">
    <source>
        <dbReference type="ARBA" id="ARBA00022714"/>
    </source>
</evidence>
<proteinExistence type="inferred from homology"/>
<feature type="non-terminal residue" evidence="10">
    <location>
        <position position="452"/>
    </location>
</feature>
<accession>A0AAD5T6J2</accession>
<feature type="domain" description="Rieske" evidence="9">
    <location>
        <begin position="134"/>
        <end position="212"/>
    </location>
</feature>
<dbReference type="PANTHER" id="PTHR42782:SF2">
    <property type="entry name" value="3-OXOACYL-[ACYL-CARRIER-PROTEIN] SYNTHASE-LIKE PROTEIN"/>
    <property type="match status" value="1"/>
</dbReference>
<dbReference type="EMBL" id="JADGJH010000252">
    <property type="protein sequence ID" value="KAJ3132375.1"/>
    <property type="molecule type" value="Genomic_DNA"/>
</dbReference>
<evidence type="ECO:0000256" key="3">
    <source>
        <dbReference type="ARBA" id="ARBA00013252"/>
    </source>
</evidence>
<dbReference type="Proteomes" id="UP001211907">
    <property type="component" value="Unassembled WGS sequence"/>
</dbReference>
<keyword evidence="4" id="KW-0001">2Fe-2S</keyword>
<dbReference type="GO" id="GO:0051537">
    <property type="term" value="F:2 iron, 2 sulfur cluster binding"/>
    <property type="evidence" value="ECO:0007669"/>
    <property type="project" value="UniProtKB-KW"/>
</dbReference>
<evidence type="ECO:0000313" key="10">
    <source>
        <dbReference type="EMBL" id="KAJ3132375.1"/>
    </source>
</evidence>
<gene>
    <name evidence="10" type="ORF">HK100_005391</name>
</gene>
<keyword evidence="6" id="KW-0408">Iron</keyword>
<dbReference type="InterPro" id="IPR017941">
    <property type="entry name" value="Rieske_2Fe-2S"/>
</dbReference>
<evidence type="ECO:0000256" key="7">
    <source>
        <dbReference type="ARBA" id="ARBA00023014"/>
    </source>
</evidence>
<name>A0AAD5T6J2_9FUNG</name>
<dbReference type="PANTHER" id="PTHR42782">
    <property type="entry name" value="SI:CH73-314G15.3"/>
    <property type="match status" value="1"/>
</dbReference>
<evidence type="ECO:0000259" key="9">
    <source>
        <dbReference type="PROSITE" id="PS51296"/>
    </source>
</evidence>
<dbReference type="GO" id="GO:0046872">
    <property type="term" value="F:metal ion binding"/>
    <property type="evidence" value="ECO:0007669"/>
    <property type="project" value="UniProtKB-KW"/>
</dbReference>
<dbReference type="InterPro" id="IPR001533">
    <property type="entry name" value="Pterin_deHydtase"/>
</dbReference>
<comment type="similarity">
    <text evidence="2">Belongs to the pterin-4-alpha-carbinolamine dehydratase family.</text>
</comment>
<evidence type="ECO:0000256" key="6">
    <source>
        <dbReference type="ARBA" id="ARBA00023004"/>
    </source>
</evidence>
<evidence type="ECO:0000256" key="2">
    <source>
        <dbReference type="ARBA" id="ARBA00006472"/>
    </source>
</evidence>
<dbReference type="SUPFAM" id="SSF50022">
    <property type="entry name" value="ISP domain"/>
    <property type="match status" value="1"/>
</dbReference>
<dbReference type="CDD" id="cd00657">
    <property type="entry name" value="Ferritin_like"/>
    <property type="match status" value="1"/>
</dbReference>
<comment type="caution">
    <text evidence="10">The sequence shown here is derived from an EMBL/GenBank/DDBJ whole genome shotgun (WGS) entry which is preliminary data.</text>
</comment>
<dbReference type="SUPFAM" id="SSF55248">
    <property type="entry name" value="PCD-like"/>
    <property type="match status" value="1"/>
</dbReference>
<dbReference type="InterPro" id="IPR007402">
    <property type="entry name" value="DUF455"/>
</dbReference>
<dbReference type="Pfam" id="PF04305">
    <property type="entry name" value="DUF455"/>
    <property type="match status" value="1"/>
</dbReference>
<evidence type="ECO:0000256" key="1">
    <source>
        <dbReference type="ARBA" id="ARBA00001554"/>
    </source>
</evidence>
<keyword evidence="7" id="KW-0411">Iron-sulfur</keyword>
<sequence length="452" mass="48887">MFGCVRRRLTTAATRVAALTAAERSEHVALLESRGWRHEKGPAQEALAKQFRFSDFGAAFGFMARVAVAAERDGHHPEWANVYATVDVRLTTHDAGNALSMKDVRLATQMDEYAAALLGGGGGTLMFSLGVGAPHAGGRLAFAVGDADSPALPATPFVLVRRGEALFCIEAVCPHSGGPLANGLVEDIEDVLVCPWHHFRFSLRSGACFDDPLHAARTLDAALGKHGHVTLQDRSRPNLFLVDGSLSHVASPGPVTTLSSHVSPTNDSLLLLPNIGDGRVWSLVDWSIRVLNEPDPSLKVQLTQHIWHLWNNDPGQIPDIGHGSPPNEPARDNSVQKVAHNRTRRIKKGSGLTSRLAILHSLASIEQWAIDLAFDIIARFSTVKAASSTPLPRAFFHDFLKVANDEAKHYSYLVARLEAFGSYFGALPIHGALWESAERTSGDLLARLAVVH</sequence>
<evidence type="ECO:0000256" key="5">
    <source>
        <dbReference type="ARBA" id="ARBA00022723"/>
    </source>
</evidence>
<keyword evidence="8" id="KW-0456">Lyase</keyword>
<dbReference type="EC" id="4.2.1.96" evidence="3"/>